<keyword evidence="2" id="KW-1185">Reference proteome</keyword>
<organism evidence="1 2">
    <name type="scientific">Desulforapulum autotrophicum (strain ATCC 43914 / DSM 3382 / VKM B-1955 / HRM2)</name>
    <name type="common">Desulfobacterium autotrophicum</name>
    <dbReference type="NCBI Taxonomy" id="177437"/>
    <lineage>
        <taxon>Bacteria</taxon>
        <taxon>Pseudomonadati</taxon>
        <taxon>Thermodesulfobacteriota</taxon>
        <taxon>Desulfobacteria</taxon>
        <taxon>Desulfobacterales</taxon>
        <taxon>Desulfobacteraceae</taxon>
        <taxon>Desulforapulum</taxon>
    </lineage>
</organism>
<dbReference type="AlphaFoldDB" id="C0QCH0"/>
<gene>
    <name evidence="1" type="ordered locus">HRM2_19460</name>
</gene>
<dbReference type="EMBL" id="CP001087">
    <property type="protein sequence ID" value="ACN15047.1"/>
    <property type="molecule type" value="Genomic_DNA"/>
</dbReference>
<proteinExistence type="predicted"/>
<evidence type="ECO:0000313" key="1">
    <source>
        <dbReference type="EMBL" id="ACN15047.1"/>
    </source>
</evidence>
<protein>
    <submittedName>
        <fullName evidence="1">Uncharacterized protein</fullName>
    </submittedName>
</protein>
<sequence length="64" mass="6885">MVDGCKHKNLLLLMVKMKMALPIKGKPIIDFGAVFVVLQTHASPNETLESMVPGAAICFTADEA</sequence>
<name>C0QCH0_DESAH</name>
<dbReference type="Proteomes" id="UP000000442">
    <property type="component" value="Chromosome"/>
</dbReference>
<dbReference type="HOGENOM" id="CLU_2860336_0_0_7"/>
<dbReference type="KEGG" id="dat:HRM2_19460"/>
<dbReference type="STRING" id="177437.HRM2_19460"/>
<reference evidence="1 2" key="1">
    <citation type="journal article" date="2009" name="Environ. Microbiol.">
        <title>Genome sequence of Desulfobacterium autotrophicum HRM2, a marine sulfate reducer oxidizing organic carbon completely to carbon dioxide.</title>
        <authorList>
            <person name="Strittmatter A.W."/>
            <person name="Liesegang H."/>
            <person name="Rabus R."/>
            <person name="Decker I."/>
            <person name="Amann J."/>
            <person name="Andres S."/>
            <person name="Henne A."/>
            <person name="Fricke W.F."/>
            <person name="Martinez-Arias R."/>
            <person name="Bartels D."/>
            <person name="Goesmann A."/>
            <person name="Krause L."/>
            <person name="Puehler A."/>
            <person name="Klenk H.P."/>
            <person name="Richter M."/>
            <person name="Schuler M."/>
            <person name="Gloeckner F.O."/>
            <person name="Meyerdierks A."/>
            <person name="Gottschalk G."/>
            <person name="Amann R."/>
        </authorList>
    </citation>
    <scope>NUCLEOTIDE SEQUENCE [LARGE SCALE GENOMIC DNA]</scope>
    <source>
        <strain evidence="2">ATCC 43914 / DSM 3382 / HRM2</strain>
    </source>
</reference>
<evidence type="ECO:0000313" key="2">
    <source>
        <dbReference type="Proteomes" id="UP000000442"/>
    </source>
</evidence>
<accession>C0QCH0</accession>